<dbReference type="Pfam" id="PF13530">
    <property type="entry name" value="SCP2_2"/>
    <property type="match status" value="1"/>
</dbReference>
<dbReference type="InterPro" id="IPR041380">
    <property type="entry name" value="Acetyltransf_17"/>
</dbReference>
<keyword evidence="3" id="KW-1185">Reference proteome</keyword>
<name>A0ABT9WXB7_9BACI</name>
<dbReference type="EMBL" id="JAUSTT010000030">
    <property type="protein sequence ID" value="MDQ0177940.1"/>
    <property type="molecule type" value="Genomic_DNA"/>
</dbReference>
<sequence>MLRKLTTDDFLKSVELSQYAFQYTLSEEELKNAKKNFDNADVWGIFAGERLLSKLNILHFNVWIAGRQWKMGGIAGVATWPEERRGGSVKSLLTKALEEMRSNGESISFLHPFKVSFYRKFGWEVMNTLKKYEIEHHQLTFLKETNGHVKRLQKETFIEDIQEIYEQFGTASNGMLKRSKDRWEKTVGKGYQAALYYNEQGSPRGYMIYKVEKKEMCVDEWIVLDYEARKGLWNFICQHDSMIKKVIIYHQQQSDQLPFLSHYPEMKQEENVFGMGRIVDVALFAADYPFAAKEQALHIHICDETASWNQGVLTIANGKTTFKEGASLGEGEGLSLSIQTLTALLIGYQTPAFLYEVGKIEGNEAHLELLQQLLPDSLQKGTYLIDFF</sequence>
<dbReference type="InterPro" id="IPR025559">
    <property type="entry name" value="Eis_dom"/>
</dbReference>
<accession>A0ABT9WXB7</accession>
<dbReference type="SUPFAM" id="SSF55729">
    <property type="entry name" value="Acyl-CoA N-acyltransferases (Nat)"/>
    <property type="match status" value="1"/>
</dbReference>
<dbReference type="InterPro" id="IPR051554">
    <property type="entry name" value="Acetyltransferase_Eis"/>
</dbReference>
<evidence type="ECO:0000313" key="2">
    <source>
        <dbReference type="EMBL" id="MDQ0177940.1"/>
    </source>
</evidence>
<evidence type="ECO:0000259" key="1">
    <source>
        <dbReference type="PROSITE" id="PS51186"/>
    </source>
</evidence>
<organism evidence="2 3">
    <name type="scientific">Bacillus chungangensis</name>
    <dbReference type="NCBI Taxonomy" id="587633"/>
    <lineage>
        <taxon>Bacteria</taxon>
        <taxon>Bacillati</taxon>
        <taxon>Bacillota</taxon>
        <taxon>Bacilli</taxon>
        <taxon>Bacillales</taxon>
        <taxon>Bacillaceae</taxon>
        <taxon>Bacillus</taxon>
    </lineage>
</organism>
<proteinExistence type="predicted"/>
<dbReference type="Gene3D" id="3.30.1050.10">
    <property type="entry name" value="SCP2 sterol-binding domain"/>
    <property type="match status" value="1"/>
</dbReference>
<dbReference type="Proteomes" id="UP001223586">
    <property type="component" value="Unassembled WGS sequence"/>
</dbReference>
<dbReference type="PROSITE" id="PS51186">
    <property type="entry name" value="GNAT"/>
    <property type="match status" value="1"/>
</dbReference>
<dbReference type="InterPro" id="IPR036527">
    <property type="entry name" value="SCP2_sterol-bd_dom_sf"/>
</dbReference>
<dbReference type="InterPro" id="IPR000182">
    <property type="entry name" value="GNAT_dom"/>
</dbReference>
<dbReference type="PANTHER" id="PTHR37817">
    <property type="entry name" value="N-ACETYLTRANSFERASE EIS"/>
    <property type="match status" value="1"/>
</dbReference>
<dbReference type="InterPro" id="IPR016181">
    <property type="entry name" value="Acyl_CoA_acyltransferase"/>
</dbReference>
<dbReference type="Pfam" id="PF13527">
    <property type="entry name" value="Acetyltransf_9"/>
    <property type="match status" value="1"/>
</dbReference>
<comment type="caution">
    <text evidence="2">The sequence shown here is derived from an EMBL/GenBank/DDBJ whole genome shotgun (WGS) entry which is preliminary data.</text>
</comment>
<dbReference type="RefSeq" id="WP_307232361.1">
    <property type="nucleotide sequence ID" value="NZ_JAUSTT010000030.1"/>
</dbReference>
<reference evidence="2 3" key="1">
    <citation type="submission" date="2023-07" db="EMBL/GenBank/DDBJ databases">
        <title>Genomic Encyclopedia of Type Strains, Phase IV (KMG-IV): sequencing the most valuable type-strain genomes for metagenomic binning, comparative biology and taxonomic classification.</title>
        <authorList>
            <person name="Goeker M."/>
        </authorList>
    </citation>
    <scope>NUCLEOTIDE SEQUENCE [LARGE SCALE GENOMIC DNA]</scope>
    <source>
        <strain evidence="2 3">DSM 23837</strain>
    </source>
</reference>
<dbReference type="PANTHER" id="PTHR37817:SF1">
    <property type="entry name" value="N-ACETYLTRANSFERASE EIS"/>
    <property type="match status" value="1"/>
</dbReference>
<dbReference type="Gene3D" id="3.40.630.30">
    <property type="match status" value="2"/>
</dbReference>
<feature type="domain" description="N-acetyltransferase" evidence="1">
    <location>
        <begin position="1"/>
        <end position="140"/>
    </location>
</feature>
<dbReference type="SUPFAM" id="SSF55718">
    <property type="entry name" value="SCP-like"/>
    <property type="match status" value="1"/>
</dbReference>
<dbReference type="Pfam" id="PF17668">
    <property type="entry name" value="Acetyltransf_17"/>
    <property type="match status" value="1"/>
</dbReference>
<gene>
    <name evidence="2" type="ORF">J2S08_003834</name>
</gene>
<evidence type="ECO:0000313" key="3">
    <source>
        <dbReference type="Proteomes" id="UP001223586"/>
    </source>
</evidence>
<protein>
    <submittedName>
        <fullName evidence="2">Acetyltransferase</fullName>
    </submittedName>
</protein>